<evidence type="ECO:0000256" key="1">
    <source>
        <dbReference type="SAM" id="SignalP"/>
    </source>
</evidence>
<keyword evidence="3" id="KW-1185">Reference proteome</keyword>
<name>A0A5B8XW88_9DELT</name>
<evidence type="ECO:0000313" key="2">
    <source>
        <dbReference type="EMBL" id="QED29855.1"/>
    </source>
</evidence>
<gene>
    <name evidence="2" type="ORF">FRD01_21995</name>
</gene>
<feature type="chain" id="PRO_5023077927" evidence="1">
    <location>
        <begin position="21"/>
        <end position="113"/>
    </location>
</feature>
<accession>A0A5B8XW88</accession>
<dbReference type="KEGG" id="bbae:FRD01_21995"/>
<protein>
    <submittedName>
        <fullName evidence="2">Uncharacterized protein</fullName>
    </submittedName>
</protein>
<evidence type="ECO:0000313" key="3">
    <source>
        <dbReference type="Proteomes" id="UP000321595"/>
    </source>
</evidence>
<organism evidence="2 3">
    <name type="scientific">Microvenator marinus</name>
    <dbReference type="NCBI Taxonomy" id="2600177"/>
    <lineage>
        <taxon>Bacteria</taxon>
        <taxon>Deltaproteobacteria</taxon>
        <taxon>Bradymonadales</taxon>
        <taxon>Microvenatoraceae</taxon>
        <taxon>Microvenator</taxon>
    </lineage>
</organism>
<dbReference type="AlphaFoldDB" id="A0A5B8XW88"/>
<proteinExistence type="predicted"/>
<feature type="signal peptide" evidence="1">
    <location>
        <begin position="1"/>
        <end position="20"/>
    </location>
</feature>
<dbReference type="Proteomes" id="UP000321595">
    <property type="component" value="Chromosome"/>
</dbReference>
<dbReference type="PROSITE" id="PS51257">
    <property type="entry name" value="PROKAR_LIPOPROTEIN"/>
    <property type="match status" value="1"/>
</dbReference>
<dbReference type="EMBL" id="CP042467">
    <property type="protein sequence ID" value="QED29855.1"/>
    <property type="molecule type" value="Genomic_DNA"/>
</dbReference>
<keyword evidence="1" id="KW-0732">Signal</keyword>
<sequence length="113" mass="12254">MYRKTALTFAMALTSTAIFSCQTSESGKEAPVKPGSFQKVTGIAEVKAGNSEDVLVLQDVNTQSEYCLKNANFEVGQRVEYEGEARAVLPFKSEHCMELKDAKVEAMAAPVGE</sequence>
<reference evidence="2 3" key="1">
    <citation type="submission" date="2019-08" db="EMBL/GenBank/DDBJ databases">
        <authorList>
            <person name="Liang Q."/>
        </authorList>
    </citation>
    <scope>NUCLEOTIDE SEQUENCE [LARGE SCALE GENOMIC DNA]</scope>
    <source>
        <strain evidence="2 3">V1718</strain>
    </source>
</reference>